<evidence type="ECO:0000256" key="1">
    <source>
        <dbReference type="ARBA" id="ARBA00004123"/>
    </source>
</evidence>
<gene>
    <name evidence="13" type="ORF">J5N97_002923</name>
</gene>
<sequence length="312" mass="34152">MKRPSSSECLGSCGNGGVGVVVGGVGGATAAALLPVCSPEEKALYGRGFQSILEGLEDEECGEDEMCSAGAHQGGEKKRRLSTDQVRALEKSFEVENKLEPERKLRLAQDLGLQPRQVAVWFQNRRARWKTKQLERDFTALRSSYDVLKLDYDALHQHKESLLAEIKELKSKLAGEESFSSVKEEPSASDSETKATASDEDPHPTLIYKDGFSDSDSSAVINEDNNSPYHGFSSSTLLHHHPPAPPSVSPPSGLLYQHQLMKMEGGAGLRGAMQQLLPRRASAHAQLVLLRMELRFKTLRCDLSRGVIIILG</sequence>
<keyword evidence="4 8" id="KW-0371">Homeobox</keyword>
<keyword evidence="3 8" id="KW-0238">DNA-binding</keyword>
<evidence type="ECO:0000256" key="4">
    <source>
        <dbReference type="ARBA" id="ARBA00023155"/>
    </source>
</evidence>
<dbReference type="OrthoDB" id="6159439at2759"/>
<dbReference type="PANTHER" id="PTHR24326:SF547">
    <property type="entry name" value="HOMEOBOX-LEUCINE ZIPPER PROTEIN ATHB-6"/>
    <property type="match status" value="1"/>
</dbReference>
<dbReference type="PRINTS" id="PR00031">
    <property type="entry name" value="HTHREPRESSR"/>
</dbReference>
<dbReference type="InterPro" id="IPR000047">
    <property type="entry name" value="HTH_motif"/>
</dbReference>
<evidence type="ECO:0000256" key="9">
    <source>
        <dbReference type="RuleBase" id="RU000682"/>
    </source>
</evidence>
<keyword evidence="14" id="KW-1185">Reference proteome</keyword>
<keyword evidence="5 10" id="KW-0804">Transcription</keyword>
<evidence type="ECO:0000313" key="13">
    <source>
        <dbReference type="EMBL" id="KAJ0984567.1"/>
    </source>
</evidence>
<evidence type="ECO:0000256" key="8">
    <source>
        <dbReference type="PROSITE-ProRule" id="PRU00108"/>
    </source>
</evidence>
<dbReference type="InterPro" id="IPR003106">
    <property type="entry name" value="Leu_zip_homeo"/>
</dbReference>
<comment type="function">
    <text evidence="10">Transcription factor.</text>
</comment>
<dbReference type="InterPro" id="IPR017970">
    <property type="entry name" value="Homeobox_CS"/>
</dbReference>
<dbReference type="Pfam" id="PF02183">
    <property type="entry name" value="HALZ"/>
    <property type="match status" value="1"/>
</dbReference>
<keyword evidence="2 10" id="KW-0805">Transcription regulation</keyword>
<evidence type="ECO:0000259" key="12">
    <source>
        <dbReference type="PROSITE" id="PS50071"/>
    </source>
</evidence>
<dbReference type="EMBL" id="JAGGNH010000001">
    <property type="protein sequence ID" value="KAJ0984567.1"/>
    <property type="molecule type" value="Genomic_DNA"/>
</dbReference>
<evidence type="ECO:0000256" key="3">
    <source>
        <dbReference type="ARBA" id="ARBA00023125"/>
    </source>
</evidence>
<dbReference type="PROSITE" id="PS00027">
    <property type="entry name" value="HOMEOBOX_1"/>
    <property type="match status" value="1"/>
</dbReference>
<dbReference type="AlphaFoldDB" id="A0A9D5D588"/>
<dbReference type="PROSITE" id="PS50071">
    <property type="entry name" value="HOMEOBOX_2"/>
    <property type="match status" value="1"/>
</dbReference>
<dbReference type="GO" id="GO:0042802">
    <property type="term" value="F:identical protein binding"/>
    <property type="evidence" value="ECO:0007669"/>
    <property type="project" value="UniProtKB-ARBA"/>
</dbReference>
<reference evidence="13" key="2">
    <citation type="journal article" date="2022" name="Hortic Res">
        <title>The genome of Dioscorea zingiberensis sheds light on the biosynthesis, origin and evolution of the medicinally important diosgenin saponins.</title>
        <authorList>
            <person name="Li Y."/>
            <person name="Tan C."/>
            <person name="Li Z."/>
            <person name="Guo J."/>
            <person name="Li S."/>
            <person name="Chen X."/>
            <person name="Wang C."/>
            <person name="Dai X."/>
            <person name="Yang H."/>
            <person name="Song W."/>
            <person name="Hou L."/>
            <person name="Xu J."/>
            <person name="Tong Z."/>
            <person name="Xu A."/>
            <person name="Yuan X."/>
            <person name="Wang W."/>
            <person name="Yang Q."/>
            <person name="Chen L."/>
            <person name="Sun Z."/>
            <person name="Wang K."/>
            <person name="Pan B."/>
            <person name="Chen J."/>
            <person name="Bao Y."/>
            <person name="Liu F."/>
            <person name="Qi X."/>
            <person name="Gang D.R."/>
            <person name="Wen J."/>
            <person name="Li J."/>
        </authorList>
    </citation>
    <scope>NUCLEOTIDE SEQUENCE</scope>
    <source>
        <strain evidence="13">Dzin_1.0</strain>
    </source>
</reference>
<evidence type="ECO:0000313" key="14">
    <source>
        <dbReference type="Proteomes" id="UP001085076"/>
    </source>
</evidence>
<dbReference type="PANTHER" id="PTHR24326">
    <property type="entry name" value="HOMEOBOX-LEUCINE ZIPPER PROTEIN"/>
    <property type="match status" value="1"/>
</dbReference>
<dbReference type="GO" id="GO:0045893">
    <property type="term" value="P:positive regulation of DNA-templated transcription"/>
    <property type="evidence" value="ECO:0007669"/>
    <property type="project" value="TreeGrafter"/>
</dbReference>
<feature type="region of interest" description="Disordered" evidence="11">
    <location>
        <begin position="175"/>
        <end position="209"/>
    </location>
</feature>
<proteinExistence type="inferred from homology"/>
<evidence type="ECO:0000256" key="7">
    <source>
        <dbReference type="ARBA" id="ARBA00025748"/>
    </source>
</evidence>
<dbReference type="SUPFAM" id="SSF46689">
    <property type="entry name" value="Homeodomain-like"/>
    <property type="match status" value="1"/>
</dbReference>
<dbReference type="Pfam" id="PF00046">
    <property type="entry name" value="Homeodomain"/>
    <property type="match status" value="1"/>
</dbReference>
<dbReference type="GO" id="GO:0000981">
    <property type="term" value="F:DNA-binding transcription factor activity, RNA polymerase II-specific"/>
    <property type="evidence" value="ECO:0007669"/>
    <property type="project" value="UniProtKB-UniRule"/>
</dbReference>
<feature type="region of interest" description="Disordered" evidence="11">
    <location>
        <begin position="231"/>
        <end position="251"/>
    </location>
</feature>
<keyword evidence="6 8" id="KW-0539">Nucleus</keyword>
<comment type="similarity">
    <text evidence="7 10">Belongs to the HD-ZIP homeobox family. Class I subfamily.</text>
</comment>
<dbReference type="InterPro" id="IPR001356">
    <property type="entry name" value="HD"/>
</dbReference>
<dbReference type="FunFam" id="1.10.10.60:FF:000159">
    <property type="entry name" value="Homeobox-leucine zipper protein HAT5"/>
    <property type="match status" value="1"/>
</dbReference>
<dbReference type="InterPro" id="IPR009057">
    <property type="entry name" value="Homeodomain-like_sf"/>
</dbReference>
<dbReference type="InterPro" id="IPR045224">
    <property type="entry name" value="HDZip_class_I_plant"/>
</dbReference>
<reference evidence="13" key="1">
    <citation type="submission" date="2021-03" db="EMBL/GenBank/DDBJ databases">
        <authorList>
            <person name="Li Z."/>
            <person name="Yang C."/>
        </authorList>
    </citation>
    <scope>NUCLEOTIDE SEQUENCE</scope>
    <source>
        <strain evidence="13">Dzin_1.0</strain>
        <tissue evidence="13">Leaf</tissue>
    </source>
</reference>
<dbReference type="Proteomes" id="UP001085076">
    <property type="component" value="Miscellaneous, Linkage group lg01"/>
</dbReference>
<feature type="domain" description="Homeobox" evidence="12">
    <location>
        <begin position="72"/>
        <end position="132"/>
    </location>
</feature>
<evidence type="ECO:0000256" key="5">
    <source>
        <dbReference type="ARBA" id="ARBA00023163"/>
    </source>
</evidence>
<feature type="DNA-binding region" description="Homeobox" evidence="8">
    <location>
        <begin position="74"/>
        <end position="133"/>
    </location>
</feature>
<dbReference type="Gene3D" id="1.10.10.60">
    <property type="entry name" value="Homeodomain-like"/>
    <property type="match status" value="1"/>
</dbReference>
<comment type="subcellular location">
    <subcellularLocation>
        <location evidence="1 8 9">Nucleus</location>
    </subcellularLocation>
</comment>
<protein>
    <recommendedName>
        <fullName evidence="10">Homeobox-leucine zipper protein</fullName>
    </recommendedName>
    <alternativeName>
        <fullName evidence="10">HD-ZIP protein</fullName>
    </alternativeName>
    <alternativeName>
        <fullName evidence="10">Homeodomain transcription factor</fullName>
    </alternativeName>
</protein>
<dbReference type="CDD" id="cd00086">
    <property type="entry name" value="homeodomain"/>
    <property type="match status" value="1"/>
</dbReference>
<accession>A0A9D5D588</accession>
<dbReference type="GO" id="GO:0043565">
    <property type="term" value="F:sequence-specific DNA binding"/>
    <property type="evidence" value="ECO:0007669"/>
    <property type="project" value="InterPro"/>
</dbReference>
<dbReference type="GO" id="GO:0005634">
    <property type="term" value="C:nucleus"/>
    <property type="evidence" value="ECO:0007669"/>
    <property type="project" value="UniProtKB-SubCell"/>
</dbReference>
<comment type="caution">
    <text evidence="13">The sequence shown here is derived from an EMBL/GenBank/DDBJ whole genome shotgun (WGS) entry which is preliminary data.</text>
</comment>
<evidence type="ECO:0000256" key="6">
    <source>
        <dbReference type="ARBA" id="ARBA00023242"/>
    </source>
</evidence>
<evidence type="ECO:0000256" key="11">
    <source>
        <dbReference type="SAM" id="MobiDB-lite"/>
    </source>
</evidence>
<evidence type="ECO:0000256" key="10">
    <source>
        <dbReference type="RuleBase" id="RU369038"/>
    </source>
</evidence>
<dbReference type="SMART" id="SM00389">
    <property type="entry name" value="HOX"/>
    <property type="match status" value="1"/>
</dbReference>
<name>A0A9D5D588_9LILI</name>
<evidence type="ECO:0000256" key="2">
    <source>
        <dbReference type="ARBA" id="ARBA00023015"/>
    </source>
</evidence>
<organism evidence="13 14">
    <name type="scientific">Dioscorea zingiberensis</name>
    <dbReference type="NCBI Taxonomy" id="325984"/>
    <lineage>
        <taxon>Eukaryota</taxon>
        <taxon>Viridiplantae</taxon>
        <taxon>Streptophyta</taxon>
        <taxon>Embryophyta</taxon>
        <taxon>Tracheophyta</taxon>
        <taxon>Spermatophyta</taxon>
        <taxon>Magnoliopsida</taxon>
        <taxon>Liliopsida</taxon>
        <taxon>Dioscoreales</taxon>
        <taxon>Dioscoreaceae</taxon>
        <taxon>Dioscorea</taxon>
    </lineage>
</organism>